<dbReference type="EMBL" id="PQXI01000040">
    <property type="protein sequence ID" value="TGO27557.1"/>
    <property type="molecule type" value="Genomic_DNA"/>
</dbReference>
<dbReference type="CDD" id="cd18437">
    <property type="entry name" value="BRCT_BRC1_like_rpt3"/>
    <property type="match status" value="1"/>
</dbReference>
<dbReference type="SMART" id="SM00292">
    <property type="entry name" value="BRCT"/>
    <property type="match status" value="6"/>
</dbReference>
<feature type="compositionally biased region" description="Acidic residues" evidence="1">
    <location>
        <begin position="611"/>
        <end position="621"/>
    </location>
</feature>
<dbReference type="InterPro" id="IPR001357">
    <property type="entry name" value="BRCT_dom"/>
</dbReference>
<feature type="domain" description="BRCT" evidence="2">
    <location>
        <begin position="9"/>
        <end position="106"/>
    </location>
</feature>
<dbReference type="GO" id="GO:1990683">
    <property type="term" value="P:DNA double-strand break attachment to nuclear envelope"/>
    <property type="evidence" value="ECO:0007669"/>
    <property type="project" value="TreeGrafter"/>
</dbReference>
<dbReference type="InterPro" id="IPR036420">
    <property type="entry name" value="BRCT_dom_sf"/>
</dbReference>
<feature type="compositionally biased region" description="Basic and acidic residues" evidence="1">
    <location>
        <begin position="588"/>
        <end position="599"/>
    </location>
</feature>
<evidence type="ECO:0000313" key="3">
    <source>
        <dbReference type="EMBL" id="TGO27557.1"/>
    </source>
</evidence>
<dbReference type="CDD" id="cd18438">
    <property type="entry name" value="BRCT_BRC1_like_rpt4"/>
    <property type="match status" value="1"/>
</dbReference>
<dbReference type="FunFam" id="3.40.50.10190:FF:000066">
    <property type="entry name" value="BRCT domain protein (Eurofung)"/>
    <property type="match status" value="1"/>
</dbReference>
<feature type="domain" description="BRCT" evidence="2">
    <location>
        <begin position="343"/>
        <end position="415"/>
    </location>
</feature>
<dbReference type="CDD" id="cd00027">
    <property type="entry name" value="BRCT"/>
    <property type="match status" value="1"/>
</dbReference>
<proteinExistence type="predicted"/>
<dbReference type="InterPro" id="IPR053036">
    <property type="entry name" value="CellCycle_DNARepair_Reg"/>
</dbReference>
<dbReference type="SUPFAM" id="SSF52113">
    <property type="entry name" value="BRCT domain"/>
    <property type="match status" value="5"/>
</dbReference>
<feature type="domain" description="BRCT" evidence="2">
    <location>
        <begin position="682"/>
        <end position="727"/>
    </location>
</feature>
<feature type="domain" description="BRCT" evidence="2">
    <location>
        <begin position="137"/>
        <end position="197"/>
    </location>
</feature>
<dbReference type="PANTHER" id="PTHR47667:SF1">
    <property type="entry name" value="REGULATOR OF TY1 TRANSPOSITION PROTEIN 107"/>
    <property type="match status" value="1"/>
</dbReference>
<feature type="region of interest" description="Disordered" evidence="1">
    <location>
        <begin position="452"/>
        <end position="557"/>
    </location>
</feature>
<feature type="compositionally biased region" description="Low complexity" evidence="1">
    <location>
        <begin position="516"/>
        <end position="530"/>
    </location>
</feature>
<dbReference type="FunFam" id="3.40.50.10190:FF:000048">
    <property type="entry name" value="DNA repair protein Rtt107"/>
    <property type="match status" value="1"/>
</dbReference>
<feature type="compositionally biased region" description="Low complexity" evidence="1">
    <location>
        <begin position="547"/>
        <end position="557"/>
    </location>
</feature>
<evidence type="ECO:0000256" key="1">
    <source>
        <dbReference type="SAM" id="MobiDB-lite"/>
    </source>
</evidence>
<dbReference type="Pfam" id="PF16770">
    <property type="entry name" value="RTT107_BRCT_5"/>
    <property type="match status" value="1"/>
</dbReference>
<feature type="compositionally biased region" description="Basic and acidic residues" evidence="1">
    <location>
        <begin position="474"/>
        <end position="489"/>
    </location>
</feature>
<comment type="caution">
    <text evidence="3">The sequence shown here is derived from an EMBL/GenBank/DDBJ whole genome shotgun (WGS) entry which is preliminary data.</text>
</comment>
<accession>A0A4Z1G0D7</accession>
<sequence length="863" mass="96130">MTEVESGADPLPLFDSCAIAIILSEELPIPQARQLREILEDNGASAEIKKTDDSMNLEEVTHIISTTTDFACYDKAGLLLVPVITPEWVTQSLSRRRQAPIRPYTPDERYIFSNVHLTCADIPQGDKVAIIGATCAMGGMESNGLTKLVTHICALSMDHPKCQAAKDKGLKCKIVLPQWFDDCLKLGKRIDERPYLLPNPEIFLLNPEDSLPIPSSSRLEGATTAHSNMLETQTASPIQRKLDVFKDKKVMLSKDLDLGSRLTRLLSDLVEHGQGTITNSVRQADMFVCNYREGRNYVIASRSPSTHVGNLSWLYYMIAHNTWTNPTRRLLHYPIPKGGLPGFENYKITLSNYGGEARIYLENLVNAAGGEFTKSMKQDNTHLITARKASEKCNAATEWNINMINHLWLEESYAKCEVQILTNPRYIHFPPRTNLGEVIGQTQFDQKALEKKYFPKDPTPGPNSPKPSKMKNLTIRDRDVDGDGDRDMDGETEDEGAEVIAPPPKPKGKGKGKGKGTSTNSTVSTNVLSTPVGKKRTSLGKENDTPSSTSSRSAKSKAINALHQLAPDIAKYELEKKRKGHVFGGDRAANKIEKERDLQRNSSPVVKHQENDEDSDSGSEEVDVRPLKKAKIASKPEVQVRMLVTGYKAWSNPDAPTKEDTDTKKLRSLGISLWTGYGKVNIMAAPKMVRTRKFLVGLAHGPTVVSEKYIEACIKAGKMLDVEDFPLVDAENEKKHNVKLKDALKRATVNKGRLLNTIPIYCTVDIDNGVETYREIAEVNGATFGTFKGRPTIKPTKPEEDDGPPEPVYLISSDKRSEQALYSKFEEMAKAGNMEPRIVKVEWLLDVAMSQQIKWDKKYLLKR</sequence>
<name>A0A4Z1G0D7_9HELO</name>
<keyword evidence="4" id="KW-1185">Reference proteome</keyword>
<dbReference type="PROSITE" id="PS50172">
    <property type="entry name" value="BRCT"/>
    <property type="match status" value="5"/>
</dbReference>
<organism evidence="3 4">
    <name type="scientific">Botrytis paeoniae</name>
    <dbReference type="NCBI Taxonomy" id="278948"/>
    <lineage>
        <taxon>Eukaryota</taxon>
        <taxon>Fungi</taxon>
        <taxon>Dikarya</taxon>
        <taxon>Ascomycota</taxon>
        <taxon>Pezizomycotina</taxon>
        <taxon>Leotiomycetes</taxon>
        <taxon>Helotiales</taxon>
        <taxon>Sclerotiniaceae</taxon>
        <taxon>Botrytis</taxon>
    </lineage>
</organism>
<protein>
    <recommendedName>
        <fullName evidence="2">BRCT domain-containing protein</fullName>
    </recommendedName>
</protein>
<dbReference type="GO" id="GO:0006302">
    <property type="term" value="P:double-strand break repair"/>
    <property type="evidence" value="ECO:0007669"/>
    <property type="project" value="TreeGrafter"/>
</dbReference>
<dbReference type="GO" id="GO:0035361">
    <property type="term" value="C:Cul8-RING ubiquitin ligase complex"/>
    <property type="evidence" value="ECO:0007669"/>
    <property type="project" value="TreeGrafter"/>
</dbReference>
<dbReference type="AlphaFoldDB" id="A0A4Z1G0D7"/>
<reference evidence="3 4" key="1">
    <citation type="submission" date="2017-12" db="EMBL/GenBank/DDBJ databases">
        <title>Comparative genomics of Botrytis spp.</title>
        <authorList>
            <person name="Valero-Jimenez C.A."/>
            <person name="Tapia P."/>
            <person name="Veloso J."/>
            <person name="Silva-Moreno E."/>
            <person name="Staats M."/>
            <person name="Valdes J.H."/>
            <person name="Van Kan J.A.L."/>
        </authorList>
    </citation>
    <scope>NUCLEOTIDE SEQUENCE [LARGE SCALE GENOMIC DNA]</scope>
    <source>
        <strain evidence="3 4">Bp0003</strain>
    </source>
</reference>
<dbReference type="GO" id="GO:0005634">
    <property type="term" value="C:nucleus"/>
    <property type="evidence" value="ECO:0007669"/>
    <property type="project" value="TreeGrafter"/>
</dbReference>
<evidence type="ECO:0000259" key="2">
    <source>
        <dbReference type="PROSITE" id="PS50172"/>
    </source>
</evidence>
<dbReference type="Proteomes" id="UP000297910">
    <property type="component" value="Unassembled WGS sequence"/>
</dbReference>
<dbReference type="Gene3D" id="3.40.50.10190">
    <property type="entry name" value="BRCT domain"/>
    <property type="match status" value="5"/>
</dbReference>
<evidence type="ECO:0000313" key="4">
    <source>
        <dbReference type="Proteomes" id="UP000297910"/>
    </source>
</evidence>
<feature type="domain" description="BRCT" evidence="2">
    <location>
        <begin position="809"/>
        <end position="861"/>
    </location>
</feature>
<feature type="region of interest" description="Disordered" evidence="1">
    <location>
        <begin position="585"/>
        <end position="625"/>
    </location>
</feature>
<dbReference type="CDD" id="cd18436">
    <property type="entry name" value="BRCT_BRC1_like_rpt2"/>
    <property type="match status" value="1"/>
</dbReference>
<dbReference type="Pfam" id="PF12738">
    <property type="entry name" value="PTCB-BRCT"/>
    <property type="match status" value="1"/>
</dbReference>
<dbReference type="PANTHER" id="PTHR47667">
    <property type="entry name" value="REGULATOR OF TY1 TRANSPOSITION PROTEIN 107"/>
    <property type="match status" value="1"/>
</dbReference>
<gene>
    <name evidence="3" type="ORF">BPAE_0040g00380</name>
</gene>